<proteinExistence type="inferred from homology"/>
<dbReference type="NCBIfam" id="TIGR02100">
    <property type="entry name" value="glgX_debranch"/>
    <property type="match status" value="1"/>
</dbReference>
<comment type="similarity">
    <text evidence="1">Belongs to the glycosyl hydrolase 13 family.</text>
</comment>
<gene>
    <name evidence="5" type="ORF">HNQ51_003513</name>
</gene>
<evidence type="ECO:0000256" key="3">
    <source>
        <dbReference type="ARBA" id="ARBA00023295"/>
    </source>
</evidence>
<keyword evidence="3 5" id="KW-0326">Glycosidase</keyword>
<dbReference type="EMBL" id="JACHHO010000007">
    <property type="protein sequence ID" value="MBB5206170.1"/>
    <property type="molecule type" value="Genomic_DNA"/>
</dbReference>
<dbReference type="InterPro" id="IPR013780">
    <property type="entry name" value="Glyco_hydro_b"/>
</dbReference>
<dbReference type="Gene3D" id="2.60.40.10">
    <property type="entry name" value="Immunoglobulins"/>
    <property type="match status" value="1"/>
</dbReference>
<dbReference type="SUPFAM" id="SSF51011">
    <property type="entry name" value="Glycosyl hydrolase domain"/>
    <property type="match status" value="1"/>
</dbReference>
<evidence type="ECO:0000256" key="1">
    <source>
        <dbReference type="ARBA" id="ARBA00008061"/>
    </source>
</evidence>
<dbReference type="InterPro" id="IPR004193">
    <property type="entry name" value="Glyco_hydro_13_N"/>
</dbReference>
<dbReference type="CDD" id="cd02856">
    <property type="entry name" value="E_set_GDE_Isoamylase_N"/>
    <property type="match status" value="1"/>
</dbReference>
<evidence type="ECO:0000313" key="6">
    <source>
        <dbReference type="Proteomes" id="UP000554837"/>
    </source>
</evidence>
<name>A0A840SCV0_9BURK</name>
<organism evidence="5 6">
    <name type="scientific">Inhella inkyongensis</name>
    <dbReference type="NCBI Taxonomy" id="392593"/>
    <lineage>
        <taxon>Bacteria</taxon>
        <taxon>Pseudomonadati</taxon>
        <taxon>Pseudomonadota</taxon>
        <taxon>Betaproteobacteria</taxon>
        <taxon>Burkholderiales</taxon>
        <taxon>Sphaerotilaceae</taxon>
        <taxon>Inhella</taxon>
    </lineage>
</organism>
<dbReference type="GO" id="GO:0005980">
    <property type="term" value="P:glycogen catabolic process"/>
    <property type="evidence" value="ECO:0007669"/>
    <property type="project" value="InterPro"/>
</dbReference>
<feature type="domain" description="Glycosyl hydrolase family 13 catalytic" evidence="4">
    <location>
        <begin position="168"/>
        <end position="576"/>
    </location>
</feature>
<dbReference type="SUPFAM" id="SSF51445">
    <property type="entry name" value="(Trans)glycosidases"/>
    <property type="match status" value="1"/>
</dbReference>
<dbReference type="Gene3D" id="2.60.40.1180">
    <property type="entry name" value="Golgi alpha-mannosidase II"/>
    <property type="match status" value="1"/>
</dbReference>
<protein>
    <submittedName>
        <fullName evidence="5">Glycogen operon protein</fullName>
        <ecNumber evidence="5">3.2.1.-</ecNumber>
    </submittedName>
</protein>
<evidence type="ECO:0000313" key="5">
    <source>
        <dbReference type="EMBL" id="MBB5206170.1"/>
    </source>
</evidence>
<dbReference type="InterPro" id="IPR011837">
    <property type="entry name" value="Glycogen_debranch_GlgX"/>
</dbReference>
<dbReference type="OrthoDB" id="9800174at2"/>
<accession>A0A840SCV0</accession>
<dbReference type="GO" id="GO:0004135">
    <property type="term" value="F:amylo-alpha-1,6-glucosidase activity"/>
    <property type="evidence" value="ECO:0007669"/>
    <property type="project" value="InterPro"/>
</dbReference>
<dbReference type="InterPro" id="IPR017853">
    <property type="entry name" value="GH"/>
</dbReference>
<dbReference type="Gene3D" id="3.20.20.80">
    <property type="entry name" value="Glycosidases"/>
    <property type="match status" value="1"/>
</dbReference>
<dbReference type="Pfam" id="PF02922">
    <property type="entry name" value="CBM_48"/>
    <property type="match status" value="1"/>
</dbReference>
<dbReference type="InterPro" id="IPR044505">
    <property type="entry name" value="GlgX_Isoamylase_N_E_set"/>
</dbReference>
<keyword evidence="2 5" id="KW-0378">Hydrolase</keyword>
<dbReference type="InterPro" id="IPR013783">
    <property type="entry name" value="Ig-like_fold"/>
</dbReference>
<dbReference type="AlphaFoldDB" id="A0A840SCV0"/>
<dbReference type="CDD" id="cd11326">
    <property type="entry name" value="AmyAc_Glg_debranch"/>
    <property type="match status" value="1"/>
</dbReference>
<dbReference type="InterPro" id="IPR014756">
    <property type="entry name" value="Ig_E-set"/>
</dbReference>
<evidence type="ECO:0000259" key="4">
    <source>
        <dbReference type="SMART" id="SM00642"/>
    </source>
</evidence>
<keyword evidence="6" id="KW-1185">Reference proteome</keyword>
<dbReference type="SUPFAM" id="SSF81296">
    <property type="entry name" value="E set domains"/>
    <property type="match status" value="1"/>
</dbReference>
<reference evidence="5 6" key="1">
    <citation type="submission" date="2020-08" db="EMBL/GenBank/DDBJ databases">
        <title>Genomic Encyclopedia of Type Strains, Phase IV (KMG-IV): sequencing the most valuable type-strain genomes for metagenomic binning, comparative biology and taxonomic classification.</title>
        <authorList>
            <person name="Goeker M."/>
        </authorList>
    </citation>
    <scope>NUCLEOTIDE SEQUENCE [LARGE SCALE GENOMIC DNA]</scope>
    <source>
        <strain evidence="5 6">DSM 23958</strain>
    </source>
</reference>
<sequence>MKLPDSMQAGRAAPLGSTARDGGVNFAVFSEHATAIEVCLFDSGGQRELRRYALHGPEDGIWHGFLPGVGAGLVYGLRAHGPHAPERGHRFNPHKLLLDPYAREIEGRFGWRAEHHGYVLGDPEGPRSLDTRDNALHALKARVAASLDGPDPRTNAPRHPTEALVIYEAHVKGFTQQLAALPKALRGTYAGLAHPAAIAHLQRLGITAIELLPIHYTIDEPHLADKGLPNYWGYNSLGFFCPDPRWALAKDPTAIRAEFRAMVHALHEAGIEVLLDVVYNHTPEGNEFGPTLHLRGLDNRSYYHLQADDLSRNENLTGCGNTLNCAHPRVAQLVLDSLRCWVQEMGVDGFRFDLAPVLGRAPHSYHANAAFFTALRQDPVLAEVHLIAEPWDAGANGYQLGHFPGRFLEWNDKYRDAVRGYWLGTGVSRGEFARRLAASSDVFHHGGRLPTASVNFVSCHDGFTLNDVLSYSRKHNHANGEDNRDGRDNELCANLGAEGPSEDLGIRDARERLRRAMLATLAFSQGTPMLNAGDELANSQGGNNNAYCQDNPTTWLDWAQAPQDLIDFVGRCFALRAQEPLLRHPLWFSGPGAGQAHLHWLRPDGHAMEASDWQAGGQQAFACTLYAFACTLHAQPGTQQGLLLIFNPEPQATRFVLPAGPWTLLLDSSGNLKHAAPEFDAPARSLLLLKKA</sequence>
<evidence type="ECO:0000256" key="2">
    <source>
        <dbReference type="ARBA" id="ARBA00022801"/>
    </source>
</evidence>
<dbReference type="RefSeq" id="WP_138856307.1">
    <property type="nucleotide sequence ID" value="NZ_CP040709.1"/>
</dbReference>
<dbReference type="Proteomes" id="UP000554837">
    <property type="component" value="Unassembled WGS sequence"/>
</dbReference>
<dbReference type="EC" id="3.2.1.-" evidence="5"/>
<dbReference type="SMART" id="SM00642">
    <property type="entry name" value="Aamy"/>
    <property type="match status" value="1"/>
</dbReference>
<comment type="caution">
    <text evidence="5">The sequence shown here is derived from an EMBL/GenBank/DDBJ whole genome shotgun (WGS) entry which is preliminary data.</text>
</comment>
<dbReference type="InterPro" id="IPR006047">
    <property type="entry name" value="GH13_cat_dom"/>
</dbReference>
<dbReference type="PANTHER" id="PTHR43002">
    <property type="entry name" value="GLYCOGEN DEBRANCHING ENZYME"/>
    <property type="match status" value="1"/>
</dbReference>